<sequence length="836" mass="95108">MTIYQMDVKTIFLNDELEKEVYVSQPEGFVDPDHLTHVYRLKKALYSLKRAPQAWYDTLSRFLLDNKFSKGAVDLTLFTWKIGKHILIVQIYVDDIIFALTDPKACGIFSNEMSLKFQMMDSCDPVDTPMVDRLKLNKDPLGILVDRTYFHSMVGSLMYLTVSRPDLVFVVCMGTKYQVKKGVVELYFVMIDYQLADIFTKALPRERFEFLLSRLDNMVNENVPAPAPTRFDDQILPYVAWHLLDVNLLRESLEITPVDQAHQFVSPSSGDAIMDFVNQLGYPGKIHFMPRYPILQMLWGIITRTNVDYVKLIWEEFVQAIQTFLIDKANLGNPTKKGKKTKPHGLPYCRFTKLIIYYLGRHHNIHQRSMSPLNLAEDDLSLGNLKFILKGEINEVFGMQIPKKLITDNIRNAPYYNTYLEMVAKHERSIAVEKEGGKKKMAPKADKPVKPTQAKPATSKQLKPHVNEPDEEQDQLVPKPEPQSAGEEYDLERAIQISLESFQTQDQAHVGGVAIREPVAEATRPLLVVEGKGKAIATEEQDAQSLLALHTPKRRSTTDQFILQRWTPAIATEEALTGPSTQPQGDTSANIVYETPFLADAETGADMDKAESDPSKTLDSRPPPDDDKMDEDQVGSDPGKSHVILEDLPSSSSTLSSMKNLDDTYTFWDQFFNEKSFEYEPGKQNVDVEVISMDLPHKINQTINEVVKEAVHVAFQAPLKDRFRELTEADMKEILHQWMFKSGFDKSLPKHATIYKALEASMEWENRDEFIAKNDKSRKEVVMIKILLLLHHHNSDLSKKKRRDSDTSGSIQPLASQSSAWKSSNSREAPSSSSKQ</sequence>
<feature type="compositionally biased region" description="Basic and acidic residues" evidence="1">
    <location>
        <begin position="606"/>
        <end position="626"/>
    </location>
</feature>
<feature type="region of interest" description="Disordered" evidence="1">
    <location>
        <begin position="797"/>
        <end position="836"/>
    </location>
</feature>
<gene>
    <name evidence="3" type="ORF">Tci_032397</name>
</gene>
<protein>
    <recommendedName>
        <fullName evidence="2">Reverse transcriptase Ty1/copia-type domain-containing protein</fullName>
    </recommendedName>
</protein>
<reference evidence="3" key="1">
    <citation type="journal article" date="2019" name="Sci. Rep.">
        <title>Draft genome of Tanacetum cinerariifolium, the natural source of mosquito coil.</title>
        <authorList>
            <person name="Yamashiro T."/>
            <person name="Shiraishi A."/>
            <person name="Satake H."/>
            <person name="Nakayama K."/>
        </authorList>
    </citation>
    <scope>NUCLEOTIDE SEQUENCE</scope>
</reference>
<name>A0A6L2LH90_TANCI</name>
<evidence type="ECO:0000259" key="2">
    <source>
        <dbReference type="Pfam" id="PF07727"/>
    </source>
</evidence>
<feature type="compositionally biased region" description="Basic and acidic residues" evidence="1">
    <location>
        <begin position="433"/>
        <end position="449"/>
    </location>
</feature>
<feature type="domain" description="Reverse transcriptase Ty1/copia-type" evidence="2">
    <location>
        <begin position="2"/>
        <end position="121"/>
    </location>
</feature>
<dbReference type="AlphaFoldDB" id="A0A6L2LH90"/>
<evidence type="ECO:0000256" key="1">
    <source>
        <dbReference type="SAM" id="MobiDB-lite"/>
    </source>
</evidence>
<feature type="region of interest" description="Disordered" evidence="1">
    <location>
        <begin position="433"/>
        <end position="486"/>
    </location>
</feature>
<feature type="compositionally biased region" description="Basic and acidic residues" evidence="1">
    <location>
        <begin position="797"/>
        <end position="806"/>
    </location>
</feature>
<organism evidence="3">
    <name type="scientific">Tanacetum cinerariifolium</name>
    <name type="common">Dalmatian daisy</name>
    <name type="synonym">Chrysanthemum cinerariifolium</name>
    <dbReference type="NCBI Taxonomy" id="118510"/>
    <lineage>
        <taxon>Eukaryota</taxon>
        <taxon>Viridiplantae</taxon>
        <taxon>Streptophyta</taxon>
        <taxon>Embryophyta</taxon>
        <taxon>Tracheophyta</taxon>
        <taxon>Spermatophyta</taxon>
        <taxon>Magnoliopsida</taxon>
        <taxon>eudicotyledons</taxon>
        <taxon>Gunneridae</taxon>
        <taxon>Pentapetalae</taxon>
        <taxon>asterids</taxon>
        <taxon>campanulids</taxon>
        <taxon>Asterales</taxon>
        <taxon>Asteraceae</taxon>
        <taxon>Asteroideae</taxon>
        <taxon>Anthemideae</taxon>
        <taxon>Anthemidinae</taxon>
        <taxon>Tanacetum</taxon>
    </lineage>
</organism>
<proteinExistence type="predicted"/>
<feature type="region of interest" description="Disordered" evidence="1">
    <location>
        <begin position="600"/>
        <end position="645"/>
    </location>
</feature>
<dbReference type="Pfam" id="PF07727">
    <property type="entry name" value="RVT_2"/>
    <property type="match status" value="1"/>
</dbReference>
<accession>A0A6L2LH90</accession>
<feature type="compositionally biased region" description="Low complexity" evidence="1">
    <location>
        <begin position="816"/>
        <end position="836"/>
    </location>
</feature>
<comment type="caution">
    <text evidence="3">The sequence shown here is derived from an EMBL/GenBank/DDBJ whole genome shotgun (WGS) entry which is preliminary data.</text>
</comment>
<dbReference type="InterPro" id="IPR013103">
    <property type="entry name" value="RVT_2"/>
</dbReference>
<evidence type="ECO:0000313" key="3">
    <source>
        <dbReference type="EMBL" id="GEU60419.1"/>
    </source>
</evidence>
<dbReference type="EMBL" id="BKCJ010004331">
    <property type="protein sequence ID" value="GEU60419.1"/>
    <property type="molecule type" value="Genomic_DNA"/>
</dbReference>